<dbReference type="STRING" id="1128970.SAMN04487935_0357"/>
<organism evidence="3 4">
    <name type="scientific">Flavobacterium noncentrifugens</name>
    <dbReference type="NCBI Taxonomy" id="1128970"/>
    <lineage>
        <taxon>Bacteria</taxon>
        <taxon>Pseudomonadati</taxon>
        <taxon>Bacteroidota</taxon>
        <taxon>Flavobacteriia</taxon>
        <taxon>Flavobacteriales</taxon>
        <taxon>Flavobacteriaceae</taxon>
        <taxon>Flavobacterium</taxon>
    </lineage>
</organism>
<dbReference type="Proteomes" id="UP000199580">
    <property type="component" value="Unassembled WGS sequence"/>
</dbReference>
<evidence type="ECO:0000313" key="4">
    <source>
        <dbReference type="Proteomes" id="UP000199580"/>
    </source>
</evidence>
<reference evidence="3 4" key="1">
    <citation type="submission" date="2016-10" db="EMBL/GenBank/DDBJ databases">
        <authorList>
            <person name="de Groot N.N."/>
        </authorList>
    </citation>
    <scope>NUCLEOTIDE SEQUENCE [LARGE SCALE GENOMIC DNA]</scope>
    <source>
        <strain evidence="3 4">CGMCC 1.10076</strain>
    </source>
</reference>
<feature type="chain" id="PRO_5011741596" description="DUF5916 domain-containing protein" evidence="1">
    <location>
        <begin position="22"/>
        <end position="877"/>
    </location>
</feature>
<keyword evidence="1" id="KW-0732">Signal</keyword>
<dbReference type="CDD" id="cd09618">
    <property type="entry name" value="CBM9_like_2"/>
    <property type="match status" value="1"/>
</dbReference>
<dbReference type="SUPFAM" id="SSF49344">
    <property type="entry name" value="CBD9-like"/>
    <property type="match status" value="1"/>
</dbReference>
<feature type="signal peptide" evidence="1">
    <location>
        <begin position="1"/>
        <end position="21"/>
    </location>
</feature>
<dbReference type="OrthoDB" id="9786766at2"/>
<dbReference type="EMBL" id="FNEZ01000001">
    <property type="protein sequence ID" value="SDJ22605.1"/>
    <property type="molecule type" value="Genomic_DNA"/>
</dbReference>
<accession>A0A1G8S1E0</accession>
<gene>
    <name evidence="3" type="ORF">SAMN04487935_0357</name>
</gene>
<evidence type="ECO:0000313" key="3">
    <source>
        <dbReference type="EMBL" id="SDJ22605.1"/>
    </source>
</evidence>
<name>A0A1G8S1E0_9FLAO</name>
<dbReference type="Pfam" id="PF19313">
    <property type="entry name" value="DUF5916"/>
    <property type="match status" value="1"/>
</dbReference>
<keyword evidence="4" id="KW-1185">Reference proteome</keyword>
<evidence type="ECO:0000259" key="2">
    <source>
        <dbReference type="Pfam" id="PF19313"/>
    </source>
</evidence>
<dbReference type="AlphaFoldDB" id="A0A1G8S1E0"/>
<proteinExistence type="predicted"/>
<feature type="domain" description="DUF5916" evidence="2">
    <location>
        <begin position="239"/>
        <end position="873"/>
    </location>
</feature>
<dbReference type="RefSeq" id="WP_091391569.1">
    <property type="nucleotide sequence ID" value="NZ_BKAI01000001.1"/>
</dbReference>
<protein>
    <recommendedName>
        <fullName evidence="2">DUF5916 domain-containing protein</fullName>
    </recommendedName>
</protein>
<dbReference type="InterPro" id="IPR045670">
    <property type="entry name" value="DUF5916"/>
</dbReference>
<dbReference type="Gene3D" id="2.60.40.1190">
    <property type="match status" value="1"/>
</dbReference>
<sequence>MKFFTAGCIFLLLLGSQCGIAQDKAVIEKKVYTTKALGDIESPVIDGLINEKSWDIVDWTGDYIENQPDENTPPSEQTKFKIIYDKKFLYFAFRCYDKDPKGIVKRLSRRDGFEGDWVEFNIDSYNDKRTGFSFTVSASGVKGDEFISDNGNNWDSSWNPIWYMKTNIDEQGWTAEVKIPFSQLKFGNSKEQIWGLQSTRRYFRAEERSVWQRVPQDAPGWVSEFGELRGLIDLEPQKQLEIQPFVVTQLKTYPKEPGNPFRDGQDFKINGGLDAKVGITNDLTLDLTINPDFGQVEADPAAIALDGFQIFFEEKRPFFVENKNIFDYRFADGQDNLFYSRRIGRSPQAYPATENVEFADVPDNTTILGAAKFSGKTKNGWSLGILESVTNEAFAEIDNNGSRRKEMVEPTTNYLVSRVQKDFNNRNSYIGGIFTATNRNLHGNELDFLHKEAYSAGIDFKHNWNDRKYYMTGSVVASHVGGSKEAITNTQRKLTHLFQRVDAKHVFVDENETSLTGTGGKIEAGKGSVGNWRYYGLLLWRSPELELNDVGFLRQADEIRQYGVVTYQTLKPFKVFRKIFTRLEQLSFHDFDGNFNRMQYTMTSNWNYKNNWNTNFQLQYKSRRFTNSMLQGGPRYRFSEDVFGYANFNSDSRKKFRYYAGMYVSQEREKSGFYTEVDAGITYQPINAFTFSLSPNYVRNGSKTQYVTQTRFGNDPRYITANLDQRTLSMSVRLDYNINPNLTIQYYGQPFISRGRYNAFNKIVNPTAKSYKDRINVFNPNQIAFNAAADVYNVDENAYGSADYNIQNPDFSFVQYRSNLVLRWEYIPGSEIFLVWSQGIDGSANPQANLFRGLDSQILDQKPENIFLIKATYRFVL</sequence>
<evidence type="ECO:0000256" key="1">
    <source>
        <dbReference type="SAM" id="SignalP"/>
    </source>
</evidence>